<dbReference type="Pfam" id="PF00440">
    <property type="entry name" value="TetR_N"/>
    <property type="match status" value="1"/>
</dbReference>
<proteinExistence type="predicted"/>
<reference evidence="5" key="1">
    <citation type="journal article" date="2019" name="Int. J. Syst. Evol. Microbiol.">
        <title>The Global Catalogue of Microorganisms (GCM) 10K type strain sequencing project: providing services to taxonomists for standard genome sequencing and annotation.</title>
        <authorList>
            <consortium name="The Broad Institute Genomics Platform"/>
            <consortium name="The Broad Institute Genome Sequencing Center for Infectious Disease"/>
            <person name="Wu L."/>
            <person name="Ma J."/>
        </authorList>
    </citation>
    <scope>NUCLEOTIDE SEQUENCE [LARGE SCALE GENOMIC DNA]</scope>
    <source>
        <strain evidence="5">KCTC 52606</strain>
    </source>
</reference>
<dbReference type="InterPro" id="IPR039536">
    <property type="entry name" value="TetR_C_Proteobacteria"/>
</dbReference>
<comment type="caution">
    <text evidence="4">The sequence shown here is derived from an EMBL/GenBank/DDBJ whole genome shotgun (WGS) entry which is preliminary data.</text>
</comment>
<evidence type="ECO:0000256" key="2">
    <source>
        <dbReference type="PROSITE-ProRule" id="PRU00335"/>
    </source>
</evidence>
<dbReference type="SUPFAM" id="SSF48498">
    <property type="entry name" value="Tetracyclin repressor-like, C-terminal domain"/>
    <property type="match status" value="1"/>
</dbReference>
<dbReference type="RefSeq" id="WP_051221180.1">
    <property type="nucleotide sequence ID" value="NZ_JBANRN010000023.1"/>
</dbReference>
<evidence type="ECO:0000259" key="3">
    <source>
        <dbReference type="PROSITE" id="PS50977"/>
    </source>
</evidence>
<dbReference type="InterPro" id="IPR050109">
    <property type="entry name" value="HTH-type_TetR-like_transc_reg"/>
</dbReference>
<evidence type="ECO:0000313" key="5">
    <source>
        <dbReference type="Proteomes" id="UP001595378"/>
    </source>
</evidence>
<dbReference type="EMBL" id="JBHRSU010000021">
    <property type="protein sequence ID" value="MFC3100620.1"/>
    <property type="molecule type" value="Genomic_DNA"/>
</dbReference>
<dbReference type="InterPro" id="IPR036271">
    <property type="entry name" value="Tet_transcr_reg_TetR-rel_C_sf"/>
</dbReference>
<accession>A0ABV7EGU0</accession>
<dbReference type="PROSITE" id="PS50977">
    <property type="entry name" value="HTH_TETR_2"/>
    <property type="match status" value="1"/>
</dbReference>
<gene>
    <name evidence="4" type="ORF">ACFODK_06960</name>
</gene>
<protein>
    <submittedName>
        <fullName evidence="4">TetR/AcrR family transcriptional regulator</fullName>
    </submittedName>
</protein>
<name>A0ABV7EGU0_9SPHN</name>
<sequence>MGKDGHKGSAARRAAILAVARELFLSQGYEAVSMSAIAARAGGSKTTLWSYFHGKPALFMAVAEDLIDEYGARIEIALVRDRPLEEALGEFGRHLLAALMSEPITALRRIVTAEAHGIAGLGAAFHEQGMARGWRIVAQYFADLQQLGRIRSDADCMRAAQHFIALCQSGCYQEFMAKGTRKPNAQMIAEDVEAAVNTFCAAYGPN</sequence>
<dbReference type="PRINTS" id="PR00455">
    <property type="entry name" value="HTHTETR"/>
</dbReference>
<keyword evidence="5" id="KW-1185">Reference proteome</keyword>
<organism evidence="4 5">
    <name type="scientific">Alteraurantiacibacter lauratis</name>
    <dbReference type="NCBI Taxonomy" id="2054627"/>
    <lineage>
        <taxon>Bacteria</taxon>
        <taxon>Pseudomonadati</taxon>
        <taxon>Pseudomonadota</taxon>
        <taxon>Alphaproteobacteria</taxon>
        <taxon>Sphingomonadales</taxon>
        <taxon>Erythrobacteraceae</taxon>
        <taxon>Alteraurantiacibacter</taxon>
    </lineage>
</organism>
<keyword evidence="1 2" id="KW-0238">DNA-binding</keyword>
<dbReference type="SUPFAM" id="SSF46689">
    <property type="entry name" value="Homeodomain-like"/>
    <property type="match status" value="1"/>
</dbReference>
<dbReference type="PANTHER" id="PTHR30055:SF119">
    <property type="entry name" value="NALC"/>
    <property type="match status" value="1"/>
</dbReference>
<dbReference type="Pfam" id="PF14246">
    <property type="entry name" value="TetR_C_7"/>
    <property type="match status" value="1"/>
</dbReference>
<dbReference type="Gene3D" id="1.10.357.10">
    <property type="entry name" value="Tetracycline Repressor, domain 2"/>
    <property type="match status" value="1"/>
</dbReference>
<feature type="DNA-binding region" description="H-T-H motif" evidence="2">
    <location>
        <begin position="33"/>
        <end position="52"/>
    </location>
</feature>
<feature type="domain" description="HTH tetR-type" evidence="3">
    <location>
        <begin position="10"/>
        <end position="70"/>
    </location>
</feature>
<evidence type="ECO:0000256" key="1">
    <source>
        <dbReference type="ARBA" id="ARBA00023125"/>
    </source>
</evidence>
<dbReference type="PANTHER" id="PTHR30055">
    <property type="entry name" value="HTH-TYPE TRANSCRIPTIONAL REGULATOR RUTR"/>
    <property type="match status" value="1"/>
</dbReference>
<dbReference type="Proteomes" id="UP001595378">
    <property type="component" value="Unassembled WGS sequence"/>
</dbReference>
<evidence type="ECO:0000313" key="4">
    <source>
        <dbReference type="EMBL" id="MFC3100620.1"/>
    </source>
</evidence>
<dbReference type="InterPro" id="IPR009057">
    <property type="entry name" value="Homeodomain-like_sf"/>
</dbReference>
<dbReference type="InterPro" id="IPR001647">
    <property type="entry name" value="HTH_TetR"/>
</dbReference>